<evidence type="ECO:0000313" key="3">
    <source>
        <dbReference type="EMBL" id="KAJ4377865.1"/>
    </source>
</evidence>
<comment type="caution">
    <text evidence="3">The sequence shown here is derived from an EMBL/GenBank/DDBJ whole genome shotgun (WGS) entry which is preliminary data.</text>
</comment>
<dbReference type="Pfam" id="PF11309">
    <property type="entry name" value="DUF3112"/>
    <property type="match status" value="1"/>
</dbReference>
<dbReference type="OrthoDB" id="3357002at2759"/>
<proteinExistence type="predicted"/>
<name>A0A9W8YJW2_9PLEO</name>
<keyword evidence="2" id="KW-1133">Transmembrane helix</keyword>
<feature type="compositionally biased region" description="Polar residues" evidence="1">
    <location>
        <begin position="382"/>
        <end position="391"/>
    </location>
</feature>
<feature type="region of interest" description="Disordered" evidence="1">
    <location>
        <begin position="249"/>
        <end position="319"/>
    </location>
</feature>
<gene>
    <name evidence="3" type="ORF">N0V83_000695</name>
</gene>
<dbReference type="EMBL" id="JAPEUY010000001">
    <property type="protein sequence ID" value="KAJ4377865.1"/>
    <property type="molecule type" value="Genomic_DNA"/>
</dbReference>
<feature type="region of interest" description="Disordered" evidence="1">
    <location>
        <begin position="348"/>
        <end position="479"/>
    </location>
</feature>
<organism evidence="3 4">
    <name type="scientific">Neocucurbitaria cava</name>
    <dbReference type="NCBI Taxonomy" id="798079"/>
    <lineage>
        <taxon>Eukaryota</taxon>
        <taxon>Fungi</taxon>
        <taxon>Dikarya</taxon>
        <taxon>Ascomycota</taxon>
        <taxon>Pezizomycotina</taxon>
        <taxon>Dothideomycetes</taxon>
        <taxon>Pleosporomycetidae</taxon>
        <taxon>Pleosporales</taxon>
        <taxon>Pleosporineae</taxon>
        <taxon>Cucurbitariaceae</taxon>
        <taxon>Neocucurbitaria</taxon>
    </lineage>
</organism>
<dbReference type="PANTHER" id="PTHR35184">
    <property type="entry name" value="YALI0C10208P"/>
    <property type="match status" value="1"/>
</dbReference>
<feature type="compositionally biased region" description="Basic and acidic residues" evidence="1">
    <location>
        <begin position="406"/>
        <end position="418"/>
    </location>
</feature>
<sequence length="571" mass="62933">MSHTSIGWSTPYRIFHRGALVCLITTLLMLIIASIWQYFTLNSEKLKILHALFLTGQTYFTAFCFAPAVLVLLSLMIPRVEIEKFGAGRLRINIIILLVAVAVLSTGQIFRCVTTWIRPTPLLDAQGQPVAVPWYLHKACFYSFNFVTELIVVAMYALVRVDLRFYIPNGSKMAGDYSARNSRCTVNTIDSQRNLTQPAAMQMTQQNNSSETLHHYETSVFEDTHTLADSLRYGSSTLEVDQKTGNWKVKRVSTGSTSSRTSTPRNSLPDRNALLVDSDAPPVPEIPTQWPLPDAAPPRSSKPLLEHSNPSSTRGTPKRTFELEGHHFNDVYVGDAVTDALTKLEQNSEQNRLKGGPPPRYNYYPSPSPLAQKSERNKLKKVSTQQQQTPYPASPLQVYKPTLPSKSDKRYSEYEGDVKSPVVAKPPTPMIRKNRSSTEAAAVAAGATAALSSHPTTPQPQPKPSPSPSPSHAHSRSRSNGSLEIIALVRDASHDNQVLPCRLKDVSLQGEEASTVMEGGTTRPSSSQYSDGDGDGRSDGASEDARYARAAEHEFKRFSYESGCVVVPIRG</sequence>
<feature type="compositionally biased region" description="Low complexity" evidence="1">
    <location>
        <begin position="253"/>
        <end position="263"/>
    </location>
</feature>
<keyword evidence="2" id="KW-0472">Membrane</keyword>
<dbReference type="PANTHER" id="PTHR35184:SF1">
    <property type="entry name" value="INTEGRAL MEMBRANE PROTEIN"/>
    <property type="match status" value="1"/>
</dbReference>
<evidence type="ECO:0000256" key="1">
    <source>
        <dbReference type="SAM" id="MobiDB-lite"/>
    </source>
</evidence>
<accession>A0A9W8YJW2</accession>
<keyword evidence="4" id="KW-1185">Reference proteome</keyword>
<protein>
    <submittedName>
        <fullName evidence="3">Uncharacterized protein</fullName>
    </submittedName>
</protein>
<reference evidence="3" key="1">
    <citation type="submission" date="2022-10" db="EMBL/GenBank/DDBJ databases">
        <title>Tapping the CABI collections for fungal endophytes: first genome assemblies for Collariella, Neodidymelliopsis, Ascochyta clinopodiicola, Didymella pomorum, Didymosphaeria variabile, Neocosmospora piperis and Neocucurbitaria cava.</title>
        <authorList>
            <person name="Hill R."/>
        </authorList>
    </citation>
    <scope>NUCLEOTIDE SEQUENCE</scope>
    <source>
        <strain evidence="3">IMI 356814</strain>
    </source>
</reference>
<feature type="compositionally biased region" description="Pro residues" evidence="1">
    <location>
        <begin position="457"/>
        <end position="469"/>
    </location>
</feature>
<dbReference type="Proteomes" id="UP001140560">
    <property type="component" value="Unassembled WGS sequence"/>
</dbReference>
<feature type="region of interest" description="Disordered" evidence="1">
    <location>
        <begin position="511"/>
        <end position="545"/>
    </location>
</feature>
<feature type="transmembrane region" description="Helical" evidence="2">
    <location>
        <begin position="20"/>
        <end position="39"/>
    </location>
</feature>
<evidence type="ECO:0000256" key="2">
    <source>
        <dbReference type="SAM" id="Phobius"/>
    </source>
</evidence>
<keyword evidence="2" id="KW-0812">Transmembrane</keyword>
<evidence type="ECO:0000313" key="4">
    <source>
        <dbReference type="Proteomes" id="UP001140560"/>
    </source>
</evidence>
<feature type="compositionally biased region" description="Low complexity" evidence="1">
    <location>
        <begin position="440"/>
        <end position="456"/>
    </location>
</feature>
<dbReference type="AlphaFoldDB" id="A0A9W8YJW2"/>
<feature type="compositionally biased region" description="Basic and acidic residues" evidence="1">
    <location>
        <begin position="534"/>
        <end position="545"/>
    </location>
</feature>
<dbReference type="InterPro" id="IPR021460">
    <property type="entry name" value="DUF3112"/>
</dbReference>
<feature type="transmembrane region" description="Helical" evidence="2">
    <location>
        <begin position="59"/>
        <end position="78"/>
    </location>
</feature>
<feature type="transmembrane region" description="Helical" evidence="2">
    <location>
        <begin position="90"/>
        <end position="110"/>
    </location>
</feature>